<evidence type="ECO:0000313" key="7">
    <source>
        <dbReference type="Proteomes" id="UP000503447"/>
    </source>
</evidence>
<feature type="region of interest" description="Disordered" evidence="2">
    <location>
        <begin position="178"/>
        <end position="209"/>
    </location>
</feature>
<reference evidence="7" key="1">
    <citation type="submission" date="2020-05" db="EMBL/GenBank/DDBJ databases">
        <title>Frigoriglobus tundricola gen. nov., sp. nov., a psychrotolerant cellulolytic planctomycete of the family Gemmataceae with two divergent copies of 16S rRNA gene.</title>
        <authorList>
            <person name="Kulichevskaya I.S."/>
            <person name="Ivanova A.A."/>
            <person name="Naumoff D.G."/>
            <person name="Beletsky A.V."/>
            <person name="Rijpstra W.I.C."/>
            <person name="Sinninghe Damste J.S."/>
            <person name="Mardanov A.V."/>
            <person name="Ravin N.V."/>
            <person name="Dedysh S.N."/>
        </authorList>
    </citation>
    <scope>NUCLEOTIDE SEQUENCE [LARGE SCALE GENOMIC DNA]</scope>
    <source>
        <strain evidence="7">PL17</strain>
    </source>
</reference>
<dbReference type="GO" id="GO:0008236">
    <property type="term" value="F:serine-type peptidase activity"/>
    <property type="evidence" value="ECO:0007669"/>
    <property type="project" value="InterPro"/>
</dbReference>
<dbReference type="Gene3D" id="3.40.50.1820">
    <property type="entry name" value="alpha/beta hydrolase"/>
    <property type="match status" value="1"/>
</dbReference>
<dbReference type="Pfam" id="PF00326">
    <property type="entry name" value="Peptidase_S9"/>
    <property type="match status" value="2"/>
</dbReference>
<feature type="coiled-coil region" evidence="1">
    <location>
        <begin position="791"/>
        <end position="821"/>
    </location>
</feature>
<dbReference type="InterPro" id="IPR029058">
    <property type="entry name" value="AB_hydrolase_fold"/>
</dbReference>
<dbReference type="InterPro" id="IPR002469">
    <property type="entry name" value="Peptidase_S9B_N"/>
</dbReference>
<dbReference type="KEGG" id="ftj:FTUN_7848"/>
<proteinExistence type="predicted"/>
<dbReference type="RefSeq" id="WP_171475026.1">
    <property type="nucleotide sequence ID" value="NZ_CP053452.2"/>
</dbReference>
<organism evidence="6 7">
    <name type="scientific">Frigoriglobus tundricola</name>
    <dbReference type="NCBI Taxonomy" id="2774151"/>
    <lineage>
        <taxon>Bacteria</taxon>
        <taxon>Pseudomonadati</taxon>
        <taxon>Planctomycetota</taxon>
        <taxon>Planctomycetia</taxon>
        <taxon>Gemmatales</taxon>
        <taxon>Gemmataceae</taxon>
        <taxon>Frigoriglobus</taxon>
    </lineage>
</organism>
<evidence type="ECO:0000256" key="3">
    <source>
        <dbReference type="SAM" id="SignalP"/>
    </source>
</evidence>
<feature type="compositionally biased region" description="Low complexity" evidence="2">
    <location>
        <begin position="197"/>
        <end position="206"/>
    </location>
</feature>
<feature type="signal peptide" evidence="3">
    <location>
        <begin position="1"/>
        <end position="21"/>
    </location>
</feature>
<evidence type="ECO:0000313" key="6">
    <source>
        <dbReference type="EMBL" id="QJX00224.1"/>
    </source>
</evidence>
<dbReference type="GO" id="GO:0006508">
    <property type="term" value="P:proteolysis"/>
    <property type="evidence" value="ECO:0007669"/>
    <property type="project" value="InterPro"/>
</dbReference>
<accession>A0A6M5Z428</accession>
<dbReference type="AlphaFoldDB" id="A0A6M5Z428"/>
<dbReference type="InterPro" id="IPR050278">
    <property type="entry name" value="Serine_Prot_S9B/DPPIV"/>
</dbReference>
<feature type="region of interest" description="Disordered" evidence="2">
    <location>
        <begin position="230"/>
        <end position="282"/>
    </location>
</feature>
<evidence type="ECO:0000259" key="4">
    <source>
        <dbReference type="Pfam" id="PF00326"/>
    </source>
</evidence>
<feature type="compositionally biased region" description="Basic and acidic residues" evidence="2">
    <location>
        <begin position="178"/>
        <end position="188"/>
    </location>
</feature>
<sequence length="940" mass="103929">MTGHRALGAIVLIVLAPFVTAQERVTGANYPLAQKFNKDFVAQHVREAAVTPQWIGKTDNFWYSLRTATGTRYWHVDPVKKEKVPLFDHVALAAALSEASKKPLDSDTLRLDRVVVAPDGKTLTFVFGETQYEYDLGANKIKVLGKAPSNGPLTPEAIERMRGQLGDERVNEMLRRLRDGETEKKDDTMGTGGTSEPAPKAPAGPAYKNYSPDKKKYAYLYKHNLYLGEEGQPEDKAAPLTTDGSEEYAFSGGAGGGFGGGKGGDTGAMGAPPSAERKTRPNVTWSADSKAFFATRGDSRGVKDLFLVDSISTPRPKLEQYKYAMPAEEAVRKTELYYCDAEKKALTKIAPKWKDERYSDIRWGKAPGELRFIRRDRLRRNLEVCAFDVSAGTCKCIFGEGFDSAYLDLQAPRYVDETDELIWWSERTGWGHFYRYGRDGTFKNALTSGAWRASRIVDVDTKAGVVYLTGNGREEDENVYYTHLYRVKLDGTELTCLDPSVFPFGKDLPGGLNQTSSLSPSKKFVVTTSTRTDYAPFATLRDETGKVLMFLELTDLDALKKTGWQAPETFVVKAADGTTDLYGNMWKPFDFDPKKKYPIIAHVYPGPQTEGVVYRFSAHSGNMQLAQLGFIVIQVGHRGGSPERSKAYHSFGYFNLRDYGLVDKKAAIEALAARHSYIDLERVGIYGHSGGGFMSAAAVLQKPYNEFFKAAVASAGNHDNNIYNDNWSETYHGLKEVPIGSEKKEAATTSTDTGTGTGKGGGRKKGPPEAEIEAELMDLLDAFGPEDQRSADELEAQIVALKKKLAQLKQAEATKRQVEVAPPPRPAGTPPAALPPLPLTRFEIHVPTNAELAANLKGHLLLVHGEIDNNVHPANTMRLTDALIKANKRFDMLIIPGARHAFGPAQPYFTQRMWDFFAEHLLHDRQTGADINDKDVKRKN</sequence>
<dbReference type="EMBL" id="CP053452">
    <property type="protein sequence ID" value="QJX00224.1"/>
    <property type="molecule type" value="Genomic_DNA"/>
</dbReference>
<keyword evidence="1" id="KW-0175">Coiled coil</keyword>
<dbReference type="SUPFAM" id="SSF82171">
    <property type="entry name" value="DPP6 N-terminal domain-like"/>
    <property type="match status" value="1"/>
</dbReference>
<dbReference type="PANTHER" id="PTHR11731">
    <property type="entry name" value="PROTEASE FAMILY S9B,C DIPEPTIDYL-PEPTIDASE IV-RELATED"/>
    <property type="match status" value="1"/>
</dbReference>
<dbReference type="InterPro" id="IPR001375">
    <property type="entry name" value="Peptidase_S9_cat"/>
</dbReference>
<feature type="region of interest" description="Disordered" evidence="2">
    <location>
        <begin position="740"/>
        <end position="768"/>
    </location>
</feature>
<protein>
    <recommendedName>
        <fullName evidence="8">Dipeptidyl peptidase IV</fullName>
    </recommendedName>
</protein>
<gene>
    <name evidence="6" type="ORF">FTUN_7848</name>
</gene>
<keyword evidence="7" id="KW-1185">Reference proteome</keyword>
<feature type="domain" description="Peptidase S9 prolyl oligopeptidase catalytic" evidence="4">
    <location>
        <begin position="621"/>
        <end position="733"/>
    </location>
</feature>
<evidence type="ECO:0000259" key="5">
    <source>
        <dbReference type="Pfam" id="PF00930"/>
    </source>
</evidence>
<dbReference type="Proteomes" id="UP000503447">
    <property type="component" value="Chromosome"/>
</dbReference>
<dbReference type="Pfam" id="PF00930">
    <property type="entry name" value="DPPIV_N"/>
    <property type="match status" value="1"/>
</dbReference>
<dbReference type="Gene3D" id="2.140.10.30">
    <property type="entry name" value="Dipeptidylpeptidase IV, N-terminal domain"/>
    <property type="match status" value="1"/>
</dbReference>
<dbReference type="PANTHER" id="PTHR11731:SF193">
    <property type="entry name" value="DIPEPTIDYL PEPTIDASE 9"/>
    <property type="match status" value="1"/>
</dbReference>
<feature type="compositionally biased region" description="Gly residues" evidence="2">
    <location>
        <begin position="252"/>
        <end position="267"/>
    </location>
</feature>
<evidence type="ECO:0008006" key="8">
    <source>
        <dbReference type="Google" id="ProtNLM"/>
    </source>
</evidence>
<feature type="chain" id="PRO_5027110237" description="Dipeptidyl peptidase IV" evidence="3">
    <location>
        <begin position="22"/>
        <end position="940"/>
    </location>
</feature>
<evidence type="ECO:0000256" key="2">
    <source>
        <dbReference type="SAM" id="MobiDB-lite"/>
    </source>
</evidence>
<evidence type="ECO:0000256" key="1">
    <source>
        <dbReference type="SAM" id="Coils"/>
    </source>
</evidence>
<keyword evidence="3" id="KW-0732">Signal</keyword>
<feature type="domain" description="Dipeptidylpeptidase IV N-terminal" evidence="5">
    <location>
        <begin position="282"/>
        <end position="529"/>
    </location>
</feature>
<dbReference type="SUPFAM" id="SSF53474">
    <property type="entry name" value="alpha/beta-Hydrolases"/>
    <property type="match status" value="1"/>
</dbReference>
<feature type="domain" description="Peptidase S9 prolyl oligopeptidase catalytic" evidence="4">
    <location>
        <begin position="853"/>
        <end position="921"/>
    </location>
</feature>
<name>A0A6M5Z428_9BACT</name>